<keyword evidence="1" id="KW-0472">Membrane</keyword>
<dbReference type="InterPro" id="IPR023346">
    <property type="entry name" value="Lysozyme-like_dom_sf"/>
</dbReference>
<proteinExistence type="predicted"/>
<dbReference type="InterPro" id="IPR008258">
    <property type="entry name" value="Transglycosylase_SLT_dom_1"/>
</dbReference>
<sequence length="255" mass="28633">MCNYESIMSSYTAKLFRGVLPVSVLFLSVCLLIYFLLPSEETESVLDSYAELANAKYSEELALEVGFKPEYLEFSNENDRGLELYRQPSSRASVEWFYTQVTGNRLVALSILENADRNNIPLSLAFSLAFVESRFKPDAVNRNSNATVDRGLFQLNSASFPHLTESEFFNPEVSAKYGMIHLRWCMDLAGTGNDVTALAMYNAGTTRVRANKTPQHTLNYVAKISAYRVKLEGRFNSDVASFFNGSQKNTSLAKK</sequence>
<organism evidence="3 4">
    <name type="scientific">Treponema berlinense</name>
    <dbReference type="NCBI Taxonomy" id="225004"/>
    <lineage>
        <taxon>Bacteria</taxon>
        <taxon>Pseudomonadati</taxon>
        <taxon>Spirochaetota</taxon>
        <taxon>Spirochaetia</taxon>
        <taxon>Spirochaetales</taxon>
        <taxon>Treponemataceae</taxon>
        <taxon>Treponema</taxon>
    </lineage>
</organism>
<name>A0A1T4M6Q2_9SPIR</name>
<reference evidence="3 4" key="1">
    <citation type="submission" date="2017-02" db="EMBL/GenBank/DDBJ databases">
        <authorList>
            <person name="Peterson S.W."/>
        </authorList>
    </citation>
    <scope>NUCLEOTIDE SEQUENCE [LARGE SCALE GENOMIC DNA]</scope>
    <source>
        <strain evidence="3 4">ATCC BAA-909</strain>
    </source>
</reference>
<accession>A0A1T4M6Q2</accession>
<evidence type="ECO:0000313" key="4">
    <source>
        <dbReference type="Proteomes" id="UP000190395"/>
    </source>
</evidence>
<keyword evidence="1" id="KW-0812">Transmembrane</keyword>
<dbReference type="Proteomes" id="UP000190395">
    <property type="component" value="Unassembled WGS sequence"/>
</dbReference>
<dbReference type="AlphaFoldDB" id="A0A1T4M6Q2"/>
<dbReference type="STRING" id="225004.SAMN02745152_00780"/>
<keyword evidence="4" id="KW-1185">Reference proteome</keyword>
<keyword evidence="1" id="KW-1133">Transmembrane helix</keyword>
<dbReference type="Pfam" id="PF01464">
    <property type="entry name" value="SLT"/>
    <property type="match status" value="1"/>
</dbReference>
<gene>
    <name evidence="3" type="ORF">SAMN02745152_00780</name>
</gene>
<dbReference type="EMBL" id="FUXC01000003">
    <property type="protein sequence ID" value="SJZ62679.1"/>
    <property type="molecule type" value="Genomic_DNA"/>
</dbReference>
<evidence type="ECO:0000313" key="3">
    <source>
        <dbReference type="EMBL" id="SJZ62679.1"/>
    </source>
</evidence>
<dbReference type="SUPFAM" id="SSF53955">
    <property type="entry name" value="Lysozyme-like"/>
    <property type="match status" value="1"/>
</dbReference>
<dbReference type="Gene3D" id="1.10.530.10">
    <property type="match status" value="1"/>
</dbReference>
<protein>
    <submittedName>
        <fullName evidence="3">Transglycosylase SLT domain-containing protein</fullName>
    </submittedName>
</protein>
<feature type="transmembrane region" description="Helical" evidence="1">
    <location>
        <begin position="15"/>
        <end position="37"/>
    </location>
</feature>
<feature type="domain" description="Transglycosylase SLT" evidence="2">
    <location>
        <begin position="111"/>
        <end position="214"/>
    </location>
</feature>
<evidence type="ECO:0000259" key="2">
    <source>
        <dbReference type="Pfam" id="PF01464"/>
    </source>
</evidence>
<evidence type="ECO:0000256" key="1">
    <source>
        <dbReference type="SAM" id="Phobius"/>
    </source>
</evidence>